<dbReference type="NCBIfam" id="TIGR01785">
    <property type="entry name" value="TonB-hemin"/>
    <property type="match status" value="1"/>
</dbReference>
<gene>
    <name evidence="17" type="ORF">GCM10023333_26870</name>
</gene>
<evidence type="ECO:0000256" key="1">
    <source>
        <dbReference type="ARBA" id="ARBA00004571"/>
    </source>
</evidence>
<keyword evidence="7 13" id="KW-0798">TonB box</keyword>
<dbReference type="InterPro" id="IPR010949">
    <property type="entry name" value="TonB_Hb/transfer/lactofer_rcpt"/>
</dbReference>
<evidence type="ECO:0000313" key="17">
    <source>
        <dbReference type="EMBL" id="GAA4892205.1"/>
    </source>
</evidence>
<feature type="domain" description="TonB-dependent receptor plug" evidence="16">
    <location>
        <begin position="50"/>
        <end position="160"/>
    </location>
</feature>
<organism evidence="17 18">
    <name type="scientific">Ferrimonas pelagia</name>
    <dbReference type="NCBI Taxonomy" id="1177826"/>
    <lineage>
        <taxon>Bacteria</taxon>
        <taxon>Pseudomonadati</taxon>
        <taxon>Pseudomonadota</taxon>
        <taxon>Gammaproteobacteria</taxon>
        <taxon>Alteromonadales</taxon>
        <taxon>Ferrimonadaceae</taxon>
        <taxon>Ferrimonas</taxon>
    </lineage>
</organism>
<dbReference type="InterPro" id="IPR039426">
    <property type="entry name" value="TonB-dep_rcpt-like"/>
</dbReference>
<evidence type="ECO:0000256" key="6">
    <source>
        <dbReference type="ARBA" id="ARBA00022729"/>
    </source>
</evidence>
<evidence type="ECO:0000256" key="3">
    <source>
        <dbReference type="ARBA" id="ARBA00022448"/>
    </source>
</evidence>
<dbReference type="Proteomes" id="UP001499988">
    <property type="component" value="Unassembled WGS sequence"/>
</dbReference>
<keyword evidence="9 17" id="KW-0675">Receptor</keyword>
<evidence type="ECO:0000256" key="5">
    <source>
        <dbReference type="ARBA" id="ARBA00022692"/>
    </source>
</evidence>
<evidence type="ECO:0000256" key="2">
    <source>
        <dbReference type="ARBA" id="ARBA00008143"/>
    </source>
</evidence>
<evidence type="ECO:0000256" key="14">
    <source>
        <dbReference type="SAM" id="SignalP"/>
    </source>
</evidence>
<dbReference type="SUPFAM" id="SSF56935">
    <property type="entry name" value="Porins"/>
    <property type="match status" value="1"/>
</dbReference>
<keyword evidence="6 14" id="KW-0732">Signal</keyword>
<dbReference type="InterPro" id="IPR010917">
    <property type="entry name" value="TonB_rcpt_CS"/>
</dbReference>
<dbReference type="PROSITE" id="PS52016">
    <property type="entry name" value="TONB_DEPENDENT_REC_3"/>
    <property type="match status" value="1"/>
</dbReference>
<evidence type="ECO:0000259" key="16">
    <source>
        <dbReference type="Pfam" id="PF07715"/>
    </source>
</evidence>
<proteinExistence type="inferred from homology"/>
<dbReference type="InterPro" id="IPR011276">
    <property type="entry name" value="TonB_haem/Hb_rcpt"/>
</dbReference>
<dbReference type="InterPro" id="IPR037066">
    <property type="entry name" value="Plug_dom_sf"/>
</dbReference>
<comment type="subcellular location">
    <subcellularLocation>
        <location evidence="1 11">Cell outer membrane</location>
        <topology evidence="1 11">Multi-pass membrane protein</topology>
    </subcellularLocation>
</comment>
<comment type="caution">
    <text evidence="17">The sequence shown here is derived from an EMBL/GenBank/DDBJ whole genome shotgun (WGS) entry which is preliminary data.</text>
</comment>
<feature type="chain" id="PRO_5046179198" evidence="14">
    <location>
        <begin position="19"/>
        <end position="741"/>
    </location>
</feature>
<protein>
    <submittedName>
        <fullName evidence="17">TonB-dependent hemoglobin/transferrin/lactoferrin family receptor</fullName>
    </submittedName>
</protein>
<dbReference type="RefSeq" id="WP_345335927.1">
    <property type="nucleotide sequence ID" value="NZ_BAABJZ010000088.1"/>
</dbReference>
<name>A0ABP9F3P8_9GAMM</name>
<keyword evidence="5 11" id="KW-0812">Transmembrane</keyword>
<evidence type="ECO:0000256" key="8">
    <source>
        <dbReference type="ARBA" id="ARBA00023136"/>
    </source>
</evidence>
<dbReference type="NCBIfam" id="TIGR01786">
    <property type="entry name" value="TonB-hemlactrns"/>
    <property type="match status" value="1"/>
</dbReference>
<feature type="domain" description="TonB-dependent receptor-like beta-barrel" evidence="15">
    <location>
        <begin position="270"/>
        <end position="697"/>
    </location>
</feature>
<reference evidence="18" key="1">
    <citation type="journal article" date="2019" name="Int. J. Syst. Evol. Microbiol.">
        <title>The Global Catalogue of Microorganisms (GCM) 10K type strain sequencing project: providing services to taxonomists for standard genome sequencing and annotation.</title>
        <authorList>
            <consortium name="The Broad Institute Genomics Platform"/>
            <consortium name="The Broad Institute Genome Sequencing Center for Infectious Disease"/>
            <person name="Wu L."/>
            <person name="Ma J."/>
        </authorList>
    </citation>
    <scope>NUCLEOTIDE SEQUENCE [LARGE SCALE GENOMIC DNA]</scope>
    <source>
        <strain evidence="18">JCM 18401</strain>
    </source>
</reference>
<dbReference type="Pfam" id="PF00593">
    <property type="entry name" value="TonB_dep_Rec_b-barrel"/>
    <property type="match status" value="1"/>
</dbReference>
<evidence type="ECO:0000256" key="11">
    <source>
        <dbReference type="PROSITE-ProRule" id="PRU01360"/>
    </source>
</evidence>
<dbReference type="Pfam" id="PF07715">
    <property type="entry name" value="Plug"/>
    <property type="match status" value="1"/>
</dbReference>
<evidence type="ECO:0000256" key="12">
    <source>
        <dbReference type="PROSITE-ProRule" id="PRU10144"/>
    </source>
</evidence>
<dbReference type="Gene3D" id="2.170.130.10">
    <property type="entry name" value="TonB-dependent receptor, plug domain"/>
    <property type="match status" value="1"/>
</dbReference>
<evidence type="ECO:0000256" key="13">
    <source>
        <dbReference type="RuleBase" id="RU003357"/>
    </source>
</evidence>
<evidence type="ECO:0000256" key="9">
    <source>
        <dbReference type="ARBA" id="ARBA00023170"/>
    </source>
</evidence>
<dbReference type="CDD" id="cd01347">
    <property type="entry name" value="ligand_gated_channel"/>
    <property type="match status" value="1"/>
</dbReference>
<dbReference type="InterPro" id="IPR036942">
    <property type="entry name" value="Beta-barrel_TonB_sf"/>
</dbReference>
<dbReference type="PROSITE" id="PS01156">
    <property type="entry name" value="TONB_DEPENDENT_REC_2"/>
    <property type="match status" value="1"/>
</dbReference>
<evidence type="ECO:0000313" key="18">
    <source>
        <dbReference type="Proteomes" id="UP001499988"/>
    </source>
</evidence>
<dbReference type="InterPro" id="IPR000531">
    <property type="entry name" value="Beta-barrel_TonB"/>
</dbReference>
<dbReference type="InterPro" id="IPR012910">
    <property type="entry name" value="Plug_dom"/>
</dbReference>
<feature type="signal peptide" evidence="14">
    <location>
        <begin position="1"/>
        <end position="18"/>
    </location>
</feature>
<dbReference type="PANTHER" id="PTHR30069">
    <property type="entry name" value="TONB-DEPENDENT OUTER MEMBRANE RECEPTOR"/>
    <property type="match status" value="1"/>
</dbReference>
<dbReference type="EMBL" id="BAABJZ010000088">
    <property type="protein sequence ID" value="GAA4892205.1"/>
    <property type="molecule type" value="Genomic_DNA"/>
</dbReference>
<sequence length="741" mass="82621">MNCTKLSLVCSAIVTALAAPSVVAQEAESKHRKDVEVMVVSGSRLEQSLDSVAGSVVVIDEEAIARSMSTDFSSLFQNEAAVDVKGGAGKPSAVTIRGIGGNRVMMVKDGVRVNSQYASPLGPGAEGTGRGLTEVETLKQVEVVKAAASTMYGSDALGGVVVMNTKDASDYLLGDTGYFSANVGYTGMNNEYSAGFTFAHAFGDFENLVSYQRRYGEEQQNYDETLPVSDLVTDSLLVKSKYVLNEFTNIQLTLDFLNQQLDRWEDHASRPESIDYDRTTHAFNSSLRLRSEKPTFAHDNMDVVLYYGFTDQNEHRNYFDGNQGYVRSFTGERDYDFEEDRFGLASTFSKYIGGENYGHHLTYGVDVERSHMSRHRQYNHLENGDWTTTNPFAFADTESWRVGAFVQDDITLGQNLNIVAGLRYDYFRNSPDQQMAEDADRDPANFESMSGSFWSPKLGLIYKLTDTVSVYGQYAYGYKMPTPDQKWGELVVSEGNMPMDVYIHANYELESEESHTMEIGVRGNHSNTNYELTAFYILANDFIDWEYCQGMMPIGNTCNSGISTGSPLNYQYFNRDEVTLYGAEVSANHWLTNDVQLWGNIAYTRGEDQNGDYLNSVSPLKGTVGANFFTRLMGQEVDLGAVVRFSDKMTRTTDIDIFPGMDEFNEVYNTSGYAVVDLTAGMTLTQQLQLRAGVYNLMDKEYIDYADVAGQSKFLLTALGTPESNFTQPGRYFGISAKYTF</sequence>
<dbReference type="PANTHER" id="PTHR30069:SF29">
    <property type="entry name" value="HEMOGLOBIN AND HEMOGLOBIN-HAPTOGLOBIN-BINDING PROTEIN 1-RELATED"/>
    <property type="match status" value="1"/>
</dbReference>
<keyword evidence="4 11" id="KW-1134">Transmembrane beta strand</keyword>
<keyword evidence="8 11" id="KW-0472">Membrane</keyword>
<keyword evidence="10 11" id="KW-0998">Cell outer membrane</keyword>
<evidence type="ECO:0000256" key="7">
    <source>
        <dbReference type="ARBA" id="ARBA00023077"/>
    </source>
</evidence>
<comment type="similarity">
    <text evidence="2">Belongs to the TonB-dependent receptor family. Hemoglobin/haptoglobin binding protein subfamily.</text>
</comment>
<evidence type="ECO:0000259" key="15">
    <source>
        <dbReference type="Pfam" id="PF00593"/>
    </source>
</evidence>
<evidence type="ECO:0000256" key="10">
    <source>
        <dbReference type="ARBA" id="ARBA00023237"/>
    </source>
</evidence>
<accession>A0ABP9F3P8</accession>
<dbReference type="Gene3D" id="2.40.170.20">
    <property type="entry name" value="TonB-dependent receptor, beta-barrel domain"/>
    <property type="match status" value="1"/>
</dbReference>
<evidence type="ECO:0000256" key="4">
    <source>
        <dbReference type="ARBA" id="ARBA00022452"/>
    </source>
</evidence>
<keyword evidence="18" id="KW-1185">Reference proteome</keyword>
<feature type="short sequence motif" description="TonB C-terminal box" evidence="12">
    <location>
        <begin position="724"/>
        <end position="741"/>
    </location>
</feature>
<keyword evidence="3 11" id="KW-0813">Transport</keyword>